<feature type="compositionally biased region" description="Basic and acidic residues" evidence="1">
    <location>
        <begin position="1062"/>
        <end position="1071"/>
    </location>
</feature>
<feature type="transmembrane region" description="Helical" evidence="2">
    <location>
        <begin position="249"/>
        <end position="268"/>
    </location>
</feature>
<gene>
    <name evidence="3" type="ORF">FRACYDRAFT_241582</name>
</gene>
<feature type="compositionally biased region" description="Low complexity" evidence="1">
    <location>
        <begin position="411"/>
        <end position="420"/>
    </location>
</feature>
<keyword evidence="2" id="KW-0472">Membrane</keyword>
<evidence type="ECO:0000256" key="2">
    <source>
        <dbReference type="SAM" id="Phobius"/>
    </source>
</evidence>
<proteinExistence type="predicted"/>
<evidence type="ECO:0000256" key="1">
    <source>
        <dbReference type="SAM" id="MobiDB-lite"/>
    </source>
</evidence>
<accession>A0A1E7F516</accession>
<feature type="region of interest" description="Disordered" evidence="1">
    <location>
        <begin position="1047"/>
        <end position="1077"/>
    </location>
</feature>
<feature type="transmembrane region" description="Helical" evidence="2">
    <location>
        <begin position="185"/>
        <end position="202"/>
    </location>
</feature>
<feature type="region of interest" description="Disordered" evidence="1">
    <location>
        <begin position="71"/>
        <end position="111"/>
    </location>
</feature>
<feature type="region of interest" description="Disordered" evidence="1">
    <location>
        <begin position="1"/>
        <end position="59"/>
    </location>
</feature>
<keyword evidence="4" id="KW-1185">Reference proteome</keyword>
<protein>
    <submittedName>
        <fullName evidence="3">Uncharacterized protein</fullName>
    </submittedName>
</protein>
<dbReference type="Proteomes" id="UP000095751">
    <property type="component" value="Unassembled WGS sequence"/>
</dbReference>
<dbReference type="InParanoid" id="A0A1E7F516"/>
<dbReference type="KEGG" id="fcy:FRACYDRAFT_241582"/>
<feature type="transmembrane region" description="Helical" evidence="2">
    <location>
        <begin position="157"/>
        <end position="179"/>
    </location>
</feature>
<feature type="transmembrane region" description="Helical" evidence="2">
    <location>
        <begin position="590"/>
        <end position="608"/>
    </location>
</feature>
<feature type="transmembrane region" description="Helical" evidence="2">
    <location>
        <begin position="280"/>
        <end position="298"/>
    </location>
</feature>
<evidence type="ECO:0000313" key="3">
    <source>
        <dbReference type="EMBL" id="OEU13246.1"/>
    </source>
</evidence>
<evidence type="ECO:0000313" key="4">
    <source>
        <dbReference type="Proteomes" id="UP000095751"/>
    </source>
</evidence>
<dbReference type="EMBL" id="KV784361">
    <property type="protein sequence ID" value="OEU13246.1"/>
    <property type="molecule type" value="Genomic_DNA"/>
</dbReference>
<keyword evidence="2" id="KW-0812">Transmembrane</keyword>
<feature type="compositionally biased region" description="Polar residues" evidence="1">
    <location>
        <begin position="1"/>
        <end position="30"/>
    </location>
</feature>
<feature type="transmembrane region" description="Helical" evidence="2">
    <location>
        <begin position="310"/>
        <end position="328"/>
    </location>
</feature>
<sequence>MLGGNRQQATIRLSHQGKFSSQAKFSTMTAQEEAKKSANGEDEDESWIPLTSQQQEHEPVERVAYSISACSTVDNNDDDDRNNINTTNGDADLNSRKQQQQQQQHADVDNNRLKSIQNRFEDRISIQTNLVNHPVDYFWRRFLINLLRQIWALEIRIRLGIFLLAAGILTRIFILSFYIILYPRYSILSLILIASLLYIDPFDVQGQIKDVGEILVHLFSPYSSHHHQMNQSMMTQERRRLDLNKVRRLSFIIFAIPTVLEVRTFSFLTQIKVELATSSYLYNIGISLCISIVMMFLLRVRQMKPSDISYYGLLILYGSALLVTIVSYDNETNDLRRIPFLAAPFLTATSTLLLMHKDDDMEWLSRIIRHTFRLTLRDVLSSVGERVAEDEMLQLAILRWILDFWASNPSATASTATTSTPEKESRSESAPNTTTQQQQKSEQVVSSTGQTLKEKVPTSITSTKPHDIQWEELLPMLSVEIDHMEQEVDALQFKSNQSSGESDQLDAAVSLTTQKHRNQQTVHSLVDLKAMLLSFDVDDRAEPAVLAYRKAVESFPPKKETAVTISILRRCPALITLICHIFLLKDFKSFFISFVILCPFVAMEVYRITMWIEACQQFAPATTNDDVDEDRIEEDWRIPACLKNVDTMTIILSGDVRSSFRLPSLLLVWHNIVSSVSALEIGLSTARCAETTVVAVDFAGSAVSLVQFGFEISQHGLLHGLIVMVNEIVSIHASGRDVNSLDMLDDDKSTKYTKAAIRVIHSGHRVVRNINLLSKDQNVVMIAQPLLSYLGLIIGHKWLWGKDDEKSGDVFAQESDDLRSDVELRDIKRIGNSENIEYTDLISAIECSGEDNKRQTSNTCTRSAVNDMISVQRELTPKPTTPEEELSEVIDMVATLYEQGLIEDIEKDDFFQKLSKLEKEELFDQSVLDAMKRTLRIVLENGSSISSVDDTNYEGVLRKSSHISLDDTSSEPREYVKGVPETANIDSSNICSFDLPLGEEKNNTVQRGEDSMKSQSDANNNNFIAFGVAALGVVAGGVLLTMGGGAENTEEDVHGSSNNDDSADKTYKEDSENTLPTLEIVELTDNDKEDDWVAIAQ</sequence>
<dbReference type="AlphaFoldDB" id="A0A1E7F516"/>
<keyword evidence="2" id="KW-1133">Transmembrane helix</keyword>
<feature type="compositionally biased region" description="Polar residues" evidence="1">
    <location>
        <begin position="440"/>
        <end position="451"/>
    </location>
</feature>
<dbReference type="OrthoDB" id="47126at2759"/>
<organism evidence="3 4">
    <name type="scientific">Fragilariopsis cylindrus CCMP1102</name>
    <dbReference type="NCBI Taxonomy" id="635003"/>
    <lineage>
        <taxon>Eukaryota</taxon>
        <taxon>Sar</taxon>
        <taxon>Stramenopiles</taxon>
        <taxon>Ochrophyta</taxon>
        <taxon>Bacillariophyta</taxon>
        <taxon>Bacillariophyceae</taxon>
        <taxon>Bacillariophycidae</taxon>
        <taxon>Bacillariales</taxon>
        <taxon>Bacillariaceae</taxon>
        <taxon>Fragilariopsis</taxon>
    </lineage>
</organism>
<feature type="transmembrane region" description="Helical" evidence="2">
    <location>
        <begin position="340"/>
        <end position="356"/>
    </location>
</feature>
<feature type="region of interest" description="Disordered" evidence="1">
    <location>
        <begin position="411"/>
        <end position="464"/>
    </location>
</feature>
<reference evidence="3 4" key="1">
    <citation type="submission" date="2016-09" db="EMBL/GenBank/DDBJ databases">
        <title>Extensive genetic diversity and differential bi-allelic expression allows diatom success in the polar Southern Ocean.</title>
        <authorList>
            <consortium name="DOE Joint Genome Institute"/>
            <person name="Mock T."/>
            <person name="Otillar R.P."/>
            <person name="Strauss J."/>
            <person name="Dupont C."/>
            <person name="Frickenhaus S."/>
            <person name="Maumus F."/>
            <person name="Mcmullan M."/>
            <person name="Sanges R."/>
            <person name="Schmutz J."/>
            <person name="Toseland A."/>
            <person name="Valas R."/>
            <person name="Veluchamy A."/>
            <person name="Ward B.J."/>
            <person name="Allen A."/>
            <person name="Barry K."/>
            <person name="Falciatore A."/>
            <person name="Ferrante M."/>
            <person name="Fortunato A.E."/>
            <person name="Gloeckner G."/>
            <person name="Gruber A."/>
            <person name="Hipkin R."/>
            <person name="Janech M."/>
            <person name="Kroth P."/>
            <person name="Leese F."/>
            <person name="Lindquist E."/>
            <person name="Lyon B.R."/>
            <person name="Martin J."/>
            <person name="Mayer C."/>
            <person name="Parker M."/>
            <person name="Quesneville H."/>
            <person name="Raymond J."/>
            <person name="Uhlig C."/>
            <person name="Valentin K.U."/>
            <person name="Worden A.Z."/>
            <person name="Armbrust E.V."/>
            <person name="Bowler C."/>
            <person name="Green B."/>
            <person name="Moulton V."/>
            <person name="Van Oosterhout C."/>
            <person name="Grigoriev I."/>
        </authorList>
    </citation>
    <scope>NUCLEOTIDE SEQUENCE [LARGE SCALE GENOMIC DNA]</scope>
    <source>
        <strain evidence="3 4">CCMP1102</strain>
    </source>
</reference>
<name>A0A1E7F516_9STRA</name>